<gene>
    <name evidence="2" type="ORF">AUR65_007765</name>
</gene>
<proteinExistence type="predicted"/>
<keyword evidence="1" id="KW-1133">Transmembrane helix</keyword>
<keyword evidence="1" id="KW-0472">Membrane</keyword>
<organism evidence="2 3">
    <name type="scientific">Haloferax marisrubri</name>
    <dbReference type="NCBI Taxonomy" id="1544719"/>
    <lineage>
        <taxon>Archaea</taxon>
        <taxon>Methanobacteriati</taxon>
        <taxon>Methanobacteriota</taxon>
        <taxon>Stenosarchaea group</taxon>
        <taxon>Halobacteria</taxon>
        <taxon>Halobacteriales</taxon>
        <taxon>Haloferacaceae</taxon>
        <taxon>Haloferax</taxon>
    </lineage>
</organism>
<evidence type="ECO:0000256" key="1">
    <source>
        <dbReference type="SAM" id="Phobius"/>
    </source>
</evidence>
<dbReference type="NCBIfam" id="NF045517">
    <property type="entry name" value="halo_surf_dom"/>
    <property type="match status" value="1"/>
</dbReference>
<dbReference type="EMBL" id="LOPW02000010">
    <property type="protein sequence ID" value="POG55311.1"/>
    <property type="molecule type" value="Genomic_DNA"/>
</dbReference>
<evidence type="ECO:0008006" key="4">
    <source>
        <dbReference type="Google" id="ProtNLM"/>
    </source>
</evidence>
<evidence type="ECO:0000313" key="2">
    <source>
        <dbReference type="EMBL" id="POG55311.1"/>
    </source>
</evidence>
<accession>A0A2P4NQA5</accession>
<dbReference type="AlphaFoldDB" id="A0A2P4NQA5"/>
<protein>
    <recommendedName>
        <fullName evidence="4">PGF-CTERM sorting domain-containing protein</fullName>
    </recommendedName>
</protein>
<name>A0A2P4NQA5_9EURY</name>
<feature type="transmembrane region" description="Helical" evidence="1">
    <location>
        <begin position="145"/>
        <end position="167"/>
    </location>
</feature>
<reference evidence="2" key="1">
    <citation type="submission" date="2017-08" db="EMBL/GenBank/DDBJ databases">
        <title>Haloferax marisrubri sp. nov., isolated from the Discovery deep brine-seawater interface in the Red Sea.</title>
        <authorList>
            <person name="Zhang G."/>
            <person name="Stingl U."/>
        </authorList>
    </citation>
    <scope>NUCLEOTIDE SEQUENCE [LARGE SCALE GENOMIC DNA]</scope>
    <source>
        <strain evidence="2">SB3</strain>
    </source>
</reference>
<keyword evidence="3" id="KW-1185">Reference proteome</keyword>
<evidence type="ECO:0000313" key="3">
    <source>
        <dbReference type="Proteomes" id="UP000053621"/>
    </source>
</evidence>
<comment type="caution">
    <text evidence="2">The sequence shown here is derived from an EMBL/GenBank/DDBJ whole genome shotgun (WGS) entry which is preliminary data.</text>
</comment>
<sequence length="171" mass="17043">MFAHVRFRWFVVAAVVCAALVGGATAVEAQNTSSVSLATDDGNVTVAQSEAATITGTSDLEAGTTLSVRVQSTGDTSPRFLKTSEAVVGDGGNFSATLDFSEIPPGSTFSVTVRNESTELAEREGVVVGDTTPSTTSASTTDTGIPGFGAGLGALAVAGLGAVALLAGRRA</sequence>
<keyword evidence="1" id="KW-0812">Transmembrane</keyword>
<dbReference type="Proteomes" id="UP000053621">
    <property type="component" value="Unassembled WGS sequence"/>
</dbReference>
<dbReference type="OrthoDB" id="293592at2157"/>
<dbReference type="RefSeq" id="WP_058566293.1">
    <property type="nucleotide sequence ID" value="NZ_LOPW02000010.1"/>
</dbReference>